<dbReference type="GO" id="GO:0005634">
    <property type="term" value="C:nucleus"/>
    <property type="evidence" value="ECO:0007669"/>
    <property type="project" value="TreeGrafter"/>
</dbReference>
<dbReference type="SUPFAM" id="SSF49879">
    <property type="entry name" value="SMAD/FHA domain"/>
    <property type="match status" value="1"/>
</dbReference>
<reference evidence="9 10" key="1">
    <citation type="submission" date="2023-08" db="EMBL/GenBank/DDBJ databases">
        <authorList>
            <person name="Palmer J.M."/>
        </authorList>
    </citation>
    <scope>NUCLEOTIDE SEQUENCE [LARGE SCALE GENOMIC DNA]</scope>
    <source>
        <strain evidence="9 10">TWF481</strain>
    </source>
</reference>
<evidence type="ECO:0000256" key="2">
    <source>
        <dbReference type="ARBA" id="ARBA00012513"/>
    </source>
</evidence>
<comment type="catalytic activity">
    <reaction evidence="5">
        <text>L-threonyl-[protein] + ATP = O-phospho-L-threonyl-[protein] + ADP + H(+)</text>
        <dbReference type="Rhea" id="RHEA:46608"/>
        <dbReference type="Rhea" id="RHEA-COMP:11060"/>
        <dbReference type="Rhea" id="RHEA-COMP:11605"/>
        <dbReference type="ChEBI" id="CHEBI:15378"/>
        <dbReference type="ChEBI" id="CHEBI:30013"/>
        <dbReference type="ChEBI" id="CHEBI:30616"/>
        <dbReference type="ChEBI" id="CHEBI:61977"/>
        <dbReference type="ChEBI" id="CHEBI:456216"/>
        <dbReference type="EC" id="2.7.11.1"/>
    </reaction>
</comment>
<dbReference type="PANTHER" id="PTHR44167">
    <property type="entry name" value="OVARIAN-SPECIFIC SERINE/THREONINE-PROTEIN KINASE LOK-RELATED"/>
    <property type="match status" value="1"/>
</dbReference>
<dbReference type="EMBL" id="JAVHJL010000012">
    <property type="protein sequence ID" value="KAK6495867.1"/>
    <property type="molecule type" value="Genomic_DNA"/>
</dbReference>
<dbReference type="InterPro" id="IPR000719">
    <property type="entry name" value="Prot_kinase_dom"/>
</dbReference>
<dbReference type="AlphaFoldDB" id="A0AAV9VRM9"/>
<dbReference type="GO" id="GO:0004674">
    <property type="term" value="F:protein serine/threonine kinase activity"/>
    <property type="evidence" value="ECO:0007669"/>
    <property type="project" value="UniProtKB-KW"/>
</dbReference>
<dbReference type="PROSITE" id="PS50006">
    <property type="entry name" value="FHA_DOMAIN"/>
    <property type="match status" value="1"/>
</dbReference>
<keyword evidence="10" id="KW-1185">Reference proteome</keyword>
<comment type="caution">
    <text evidence="9">The sequence shown here is derived from an EMBL/GenBank/DDBJ whole genome shotgun (WGS) entry which is preliminary data.</text>
</comment>
<feature type="domain" description="FHA" evidence="7">
    <location>
        <begin position="46"/>
        <end position="111"/>
    </location>
</feature>
<dbReference type="GO" id="GO:0044773">
    <property type="term" value="P:mitotic DNA damage checkpoint signaling"/>
    <property type="evidence" value="ECO:0007669"/>
    <property type="project" value="TreeGrafter"/>
</dbReference>
<organism evidence="9 10">
    <name type="scientific">Arthrobotrys musiformis</name>
    <dbReference type="NCBI Taxonomy" id="47236"/>
    <lineage>
        <taxon>Eukaryota</taxon>
        <taxon>Fungi</taxon>
        <taxon>Dikarya</taxon>
        <taxon>Ascomycota</taxon>
        <taxon>Pezizomycotina</taxon>
        <taxon>Orbiliomycetes</taxon>
        <taxon>Orbiliales</taxon>
        <taxon>Orbiliaceae</taxon>
        <taxon>Arthrobotrys</taxon>
    </lineage>
</organism>
<evidence type="ECO:0000256" key="6">
    <source>
        <dbReference type="ARBA" id="ARBA00048679"/>
    </source>
</evidence>
<evidence type="ECO:0000313" key="10">
    <source>
        <dbReference type="Proteomes" id="UP001370758"/>
    </source>
</evidence>
<evidence type="ECO:0000256" key="4">
    <source>
        <dbReference type="ARBA" id="ARBA00022777"/>
    </source>
</evidence>
<dbReference type="InterPro" id="IPR000253">
    <property type="entry name" value="FHA_dom"/>
</dbReference>
<dbReference type="Gene3D" id="1.10.510.10">
    <property type="entry name" value="Transferase(Phosphotransferase) domain 1"/>
    <property type="match status" value="1"/>
</dbReference>
<dbReference type="GO" id="GO:0005737">
    <property type="term" value="C:cytoplasm"/>
    <property type="evidence" value="ECO:0007669"/>
    <property type="project" value="TreeGrafter"/>
</dbReference>
<keyword evidence="4" id="KW-0808">Transferase</keyword>
<proteinExistence type="inferred from homology"/>
<sequence length="480" mass="54014">MQSGDLLYIFAAQSSTESSDYIQHPSNSKYAQSIAMANPSVKENAIVLSRENPPKSSTLKWVFSCGKKADIFLEEAAANSRLISKIHFVISVNRETGELAIKNLSQKGTFIRQRSGIWSNEESRRLHYDEEGTEIAILDQQTQITLLGINFLAVIPRDVEDHEKRRPTAAPETTSATGYLTPLTPSLDPVVIDGYSIDSKIDKGKPWQIPARVVFDAVRLSTRGQYKAKYSRKFGHMAKRDPQNREIYFLWSRGDFLQFLRHVCTITTANYKGIGTVTKNVSDDFTGKYYTNPSRDRLDHEIYRLMPAAPYADLSQHGCVSWLEKQKVYAADQVISAVDFLPSFGIAHRDLNTTNLLVFSRNPVSLRICDFKSATREGYSNDMVGTGVFAAPETIPNQAGKVCFYKCKLVDIWSIGVILLSFYETMPVFQCPAGGDPAAYVAIAERRKVGHLRFPQALTRIIANTVTPDIRKRWMIRQCL</sequence>
<dbReference type="Gene3D" id="2.60.200.20">
    <property type="match status" value="1"/>
</dbReference>
<comment type="similarity">
    <text evidence="1">Belongs to the protein kinase superfamily. CAMK Ser/Thr protein kinase family. CHEK2 subfamily.</text>
</comment>
<dbReference type="EC" id="2.7.11.1" evidence="2"/>
<gene>
    <name evidence="9" type="ORF">TWF481_002912</name>
</gene>
<comment type="catalytic activity">
    <reaction evidence="6">
        <text>L-seryl-[protein] + ATP = O-phospho-L-seryl-[protein] + ADP + H(+)</text>
        <dbReference type="Rhea" id="RHEA:17989"/>
        <dbReference type="Rhea" id="RHEA-COMP:9863"/>
        <dbReference type="Rhea" id="RHEA-COMP:11604"/>
        <dbReference type="ChEBI" id="CHEBI:15378"/>
        <dbReference type="ChEBI" id="CHEBI:29999"/>
        <dbReference type="ChEBI" id="CHEBI:30616"/>
        <dbReference type="ChEBI" id="CHEBI:83421"/>
        <dbReference type="ChEBI" id="CHEBI:456216"/>
        <dbReference type="EC" id="2.7.11.1"/>
    </reaction>
</comment>
<protein>
    <recommendedName>
        <fullName evidence="2">non-specific serine/threonine protein kinase</fullName>
        <ecNumber evidence="2">2.7.11.1</ecNumber>
    </recommendedName>
</protein>
<keyword evidence="3" id="KW-0723">Serine/threonine-protein kinase</keyword>
<dbReference type="Proteomes" id="UP001370758">
    <property type="component" value="Unassembled WGS sequence"/>
</dbReference>
<evidence type="ECO:0000256" key="5">
    <source>
        <dbReference type="ARBA" id="ARBA00047899"/>
    </source>
</evidence>
<feature type="domain" description="Protein kinase" evidence="8">
    <location>
        <begin position="195"/>
        <end position="480"/>
    </location>
</feature>
<dbReference type="SMART" id="SM00220">
    <property type="entry name" value="S_TKc"/>
    <property type="match status" value="1"/>
</dbReference>
<evidence type="ECO:0000256" key="1">
    <source>
        <dbReference type="ARBA" id="ARBA00005575"/>
    </source>
</evidence>
<evidence type="ECO:0000259" key="8">
    <source>
        <dbReference type="PROSITE" id="PS50011"/>
    </source>
</evidence>
<dbReference type="Pfam" id="PF00069">
    <property type="entry name" value="Pkinase"/>
    <property type="match status" value="1"/>
</dbReference>
<evidence type="ECO:0000256" key="3">
    <source>
        <dbReference type="ARBA" id="ARBA00022527"/>
    </source>
</evidence>
<dbReference type="PANTHER" id="PTHR44167:SF24">
    <property type="entry name" value="SERINE_THREONINE-PROTEIN KINASE CHK2"/>
    <property type="match status" value="1"/>
</dbReference>
<dbReference type="PROSITE" id="PS50011">
    <property type="entry name" value="PROTEIN_KINASE_DOM"/>
    <property type="match status" value="1"/>
</dbReference>
<evidence type="ECO:0000313" key="9">
    <source>
        <dbReference type="EMBL" id="KAK6495867.1"/>
    </source>
</evidence>
<evidence type="ECO:0000259" key="7">
    <source>
        <dbReference type="PROSITE" id="PS50006"/>
    </source>
</evidence>
<dbReference type="InterPro" id="IPR008984">
    <property type="entry name" value="SMAD_FHA_dom_sf"/>
</dbReference>
<dbReference type="InterPro" id="IPR011009">
    <property type="entry name" value="Kinase-like_dom_sf"/>
</dbReference>
<accession>A0AAV9VRM9</accession>
<dbReference type="SUPFAM" id="SSF56112">
    <property type="entry name" value="Protein kinase-like (PK-like)"/>
    <property type="match status" value="1"/>
</dbReference>
<keyword evidence="4" id="KW-0418">Kinase</keyword>
<dbReference type="GO" id="GO:0005524">
    <property type="term" value="F:ATP binding"/>
    <property type="evidence" value="ECO:0007669"/>
    <property type="project" value="InterPro"/>
</dbReference>
<name>A0AAV9VRM9_9PEZI</name>